<reference evidence="1 2" key="1">
    <citation type="journal article" date="2019" name="Nat. Ecol. Evol.">
        <title>Megaphylogeny resolves global patterns of mushroom evolution.</title>
        <authorList>
            <person name="Varga T."/>
            <person name="Krizsan K."/>
            <person name="Foldi C."/>
            <person name="Dima B."/>
            <person name="Sanchez-Garcia M."/>
            <person name="Sanchez-Ramirez S."/>
            <person name="Szollosi G.J."/>
            <person name="Szarkandi J.G."/>
            <person name="Papp V."/>
            <person name="Albert L."/>
            <person name="Andreopoulos W."/>
            <person name="Angelini C."/>
            <person name="Antonin V."/>
            <person name="Barry K.W."/>
            <person name="Bougher N.L."/>
            <person name="Buchanan P."/>
            <person name="Buyck B."/>
            <person name="Bense V."/>
            <person name="Catcheside P."/>
            <person name="Chovatia M."/>
            <person name="Cooper J."/>
            <person name="Damon W."/>
            <person name="Desjardin D."/>
            <person name="Finy P."/>
            <person name="Geml J."/>
            <person name="Haridas S."/>
            <person name="Hughes K."/>
            <person name="Justo A."/>
            <person name="Karasinski D."/>
            <person name="Kautmanova I."/>
            <person name="Kiss B."/>
            <person name="Kocsube S."/>
            <person name="Kotiranta H."/>
            <person name="LaButti K.M."/>
            <person name="Lechner B.E."/>
            <person name="Liimatainen K."/>
            <person name="Lipzen A."/>
            <person name="Lukacs Z."/>
            <person name="Mihaltcheva S."/>
            <person name="Morgado L.N."/>
            <person name="Niskanen T."/>
            <person name="Noordeloos M.E."/>
            <person name="Ohm R.A."/>
            <person name="Ortiz-Santana B."/>
            <person name="Ovrebo C."/>
            <person name="Racz N."/>
            <person name="Riley R."/>
            <person name="Savchenko A."/>
            <person name="Shiryaev A."/>
            <person name="Soop K."/>
            <person name="Spirin V."/>
            <person name="Szebenyi C."/>
            <person name="Tomsovsky M."/>
            <person name="Tulloss R.E."/>
            <person name="Uehling J."/>
            <person name="Grigoriev I.V."/>
            <person name="Vagvolgyi C."/>
            <person name="Papp T."/>
            <person name="Martin F.M."/>
            <person name="Miettinen O."/>
            <person name="Hibbett D.S."/>
            <person name="Nagy L.G."/>
        </authorList>
    </citation>
    <scope>NUCLEOTIDE SEQUENCE [LARGE SCALE GENOMIC DNA]</scope>
    <source>
        <strain evidence="1 2">NL-1719</strain>
    </source>
</reference>
<name>A0ACD3B057_9AGAR</name>
<keyword evidence="2" id="KW-1185">Reference proteome</keyword>
<dbReference type="Proteomes" id="UP000308600">
    <property type="component" value="Unassembled WGS sequence"/>
</dbReference>
<sequence length="1471" mass="159304">MSANNQLNIGRRILSPRDLDVNNTQPSSSTASVSSSSSTAPRDPASDQLYITNALNSFSFGQPPVHSHSGSRPLNPLSPSADDTDDSPSAIADVTPRPSVAYPSGHVPPRSHPSQPPGDPPNINLLSNPAYISPRTNRPYQDDAASHRTFGFSSASASVTSFSSRDDSHAGSSRQASTTDNQISTTDDSDSEEDGHRHPIPQSLVTSSAQRLLHQSSYNSNAEYSSDEEYEDSDLDEYTDEEDVGMDIEISSAQFDPDCVAHSHEFDRVLYGGMGSHSSIRRAAIVSERRGSISTLGTLERRGSLPMAIPGAPSPDPQDTDYGYTSRDGNVATLRRGSKSLDQNELRLHSISERPLPPAPVSYPESEGDWRNLQEKHKGNGKARQGDPSSSSPSVVAGDPLSASTQGGPPPPDNPVMDGFDMGWGKFSQGMFAMDTADVADIINPGHPAQSTAGGGLTSDPNQTRRPSATKWISRLMKDPSNNRRPSTATTASIALGDSFGRAIGKWGGDEYRLQRRDWTFKRERADRPGGVDPSEFDSTRLSTEVPRTASAMRRTSLGGFLTPSQSITTEKSLSTQDYVDSLRALSEREKEREREREREERERERKAKAVAWRGMVLNQQEVWKNDLVGRFKVDRKATKPADPSKGPQQRLNVTHFRDGFSAPLPVNGPPVTIHKHSKAVAFSISRHYHLRQAPAHPPSSVGRSAATTGTAAIPTRSGRRPGSNETPATKKRASMILLAPRRVQEAFTSTTTTRKLEDHGLLSMLGVTQEQANASTAMRRQQQQQLHQRGERDRARDRGTSKDRREKGKGKEREKDRDREREKESQKERERNRIAAIAISQATVSGLSKKGKQPESRSQSSSAGSVSSSTKAASSSTSSFPNGATLAGNSSASSYQSVHVYPPAPSVRSSLPAPPVSAPLPIGLQLSNSSSSSTAAETSSSQHGDPPSSDHPLFRPSSRTRRRRRGGDPYDSLLDDDDDSDVPPPTRTPHSETYGTMDPASLEQRRANDRSHSDPDNAFPNKIVALFRGKAGHTNPPAPSNARFDAHYEPPWLVLASRSKQEQQQRVVDNLNSSFKDVGLLPSTHRDKSKTAKRKPKPEGRQSSTVPGAIQPVDIFEEVPGDSLYMLLPLWPGDTDPTHEKKLPAGYVRPRIACEDRQYLLVYYVPQGDADEPRSVGAITDGHESGGGRGRKEGGSGSKKKSKDSPTHSGETPSKREKEKDRKEKDRDPRDRGQHGHRRGDDRSILLTSFHISARLVSYRDLQGYGVRVPDEGLTVTGKLESAFDEMPQAIRERNRDKEKTSSMVTPAGIGGGLPFLSSLSPSYSPSSSTNFGTVSAPATSLSSSSTTALAQSRLVEQMDYVVGVCHSRDAGIEFFPEGLVKMGLCLVTPPTKEIIANAQAAAQAEKELALGGMNSEARDAIGPLNGPGLSEAEAFVPPEPVVSLTQIGRAVVEMAWLGGMALTSFGPGV</sequence>
<evidence type="ECO:0000313" key="1">
    <source>
        <dbReference type="EMBL" id="TFK70612.1"/>
    </source>
</evidence>
<gene>
    <name evidence="1" type="ORF">BDN72DRAFT_856799</name>
</gene>
<accession>A0ACD3B057</accession>
<proteinExistence type="predicted"/>
<dbReference type="EMBL" id="ML208310">
    <property type="protein sequence ID" value="TFK70612.1"/>
    <property type="molecule type" value="Genomic_DNA"/>
</dbReference>
<organism evidence="1 2">
    <name type="scientific">Pluteus cervinus</name>
    <dbReference type="NCBI Taxonomy" id="181527"/>
    <lineage>
        <taxon>Eukaryota</taxon>
        <taxon>Fungi</taxon>
        <taxon>Dikarya</taxon>
        <taxon>Basidiomycota</taxon>
        <taxon>Agaricomycotina</taxon>
        <taxon>Agaricomycetes</taxon>
        <taxon>Agaricomycetidae</taxon>
        <taxon>Agaricales</taxon>
        <taxon>Pluteineae</taxon>
        <taxon>Pluteaceae</taxon>
        <taxon>Pluteus</taxon>
    </lineage>
</organism>
<evidence type="ECO:0000313" key="2">
    <source>
        <dbReference type="Proteomes" id="UP000308600"/>
    </source>
</evidence>
<protein>
    <submittedName>
        <fullName evidence="1">Uncharacterized protein</fullName>
    </submittedName>
</protein>